<evidence type="ECO:0000313" key="4">
    <source>
        <dbReference type="Proteomes" id="UP001419910"/>
    </source>
</evidence>
<dbReference type="CDD" id="cd00130">
    <property type="entry name" value="PAS"/>
    <property type="match status" value="1"/>
</dbReference>
<organism evidence="3 4">
    <name type="scientific">Sphingomonas oligophenolica</name>
    <dbReference type="NCBI Taxonomy" id="301154"/>
    <lineage>
        <taxon>Bacteria</taxon>
        <taxon>Pseudomonadati</taxon>
        <taxon>Pseudomonadota</taxon>
        <taxon>Alphaproteobacteria</taxon>
        <taxon>Sphingomonadales</taxon>
        <taxon>Sphingomonadaceae</taxon>
        <taxon>Sphingomonas</taxon>
    </lineage>
</organism>
<dbReference type="InterPro" id="IPR000014">
    <property type="entry name" value="PAS"/>
</dbReference>
<dbReference type="InterPro" id="IPR000700">
    <property type="entry name" value="PAS-assoc_C"/>
</dbReference>
<evidence type="ECO:0000313" key="3">
    <source>
        <dbReference type="EMBL" id="MEN2790980.1"/>
    </source>
</evidence>
<dbReference type="SMART" id="SM00091">
    <property type="entry name" value="PAS"/>
    <property type="match status" value="1"/>
</dbReference>
<dbReference type="RefSeq" id="WP_343892885.1">
    <property type="nucleotide sequence ID" value="NZ_BAAAEH010000065.1"/>
</dbReference>
<dbReference type="PROSITE" id="PS50112">
    <property type="entry name" value="PAS"/>
    <property type="match status" value="1"/>
</dbReference>
<dbReference type="InterPro" id="IPR035965">
    <property type="entry name" value="PAS-like_dom_sf"/>
</dbReference>
<dbReference type="EMBL" id="JBDIME010000013">
    <property type="protein sequence ID" value="MEN2790980.1"/>
    <property type="molecule type" value="Genomic_DNA"/>
</dbReference>
<dbReference type="Gene3D" id="3.30.450.20">
    <property type="entry name" value="PAS domain"/>
    <property type="match status" value="1"/>
</dbReference>
<protein>
    <submittedName>
        <fullName evidence="3">PAS domain-containing protein</fullName>
    </submittedName>
</protein>
<dbReference type="Pfam" id="PF08448">
    <property type="entry name" value="PAS_4"/>
    <property type="match status" value="1"/>
</dbReference>
<evidence type="ECO:0000259" key="2">
    <source>
        <dbReference type="PROSITE" id="PS50113"/>
    </source>
</evidence>
<keyword evidence="4" id="KW-1185">Reference proteome</keyword>
<comment type="caution">
    <text evidence="3">The sequence shown here is derived from an EMBL/GenBank/DDBJ whole genome shotgun (WGS) entry which is preliminary data.</text>
</comment>
<reference evidence="3 4" key="1">
    <citation type="submission" date="2024-05" db="EMBL/GenBank/DDBJ databases">
        <authorList>
            <person name="Liu Q."/>
            <person name="Xin Y.-H."/>
        </authorList>
    </citation>
    <scope>NUCLEOTIDE SEQUENCE [LARGE SCALE GENOMIC DNA]</scope>
    <source>
        <strain evidence="3 4">CGMCC 1.10181</strain>
    </source>
</reference>
<feature type="domain" description="PAS" evidence="1">
    <location>
        <begin position="23"/>
        <end position="63"/>
    </location>
</feature>
<dbReference type="SUPFAM" id="SSF55785">
    <property type="entry name" value="PYP-like sensor domain (PAS domain)"/>
    <property type="match status" value="1"/>
</dbReference>
<feature type="domain" description="PAC" evidence="2">
    <location>
        <begin position="101"/>
        <end position="153"/>
    </location>
</feature>
<dbReference type="PROSITE" id="PS50113">
    <property type="entry name" value="PAC"/>
    <property type="match status" value="1"/>
</dbReference>
<proteinExistence type="predicted"/>
<dbReference type="Proteomes" id="UP001419910">
    <property type="component" value="Unassembled WGS sequence"/>
</dbReference>
<accession>A0ABU9Y5B0</accession>
<evidence type="ECO:0000259" key="1">
    <source>
        <dbReference type="PROSITE" id="PS50112"/>
    </source>
</evidence>
<dbReference type="InterPro" id="IPR013656">
    <property type="entry name" value="PAS_4"/>
</dbReference>
<gene>
    <name evidence="3" type="ORF">ABC974_15170</name>
</gene>
<sequence>MNQRMQFAEKLIDRALSAMSCDAAETLPDILDALPAPIYVTATDGTITFYNRACVDLAGRTPDLRHDRWCVTWRLFTLGGEPLPHADCPMAIAIREQRRVRDAEAIAERPDGTRVRFIPFPTPWFDADGNFAGAINLLLDVTDERKMETLRGQAARCRRLAMSIGDRQTVETLTAMAIEYDAQADRLPLPN</sequence>
<name>A0ABU9Y5B0_9SPHN</name>